<dbReference type="GO" id="GO:0071456">
    <property type="term" value="P:cellular response to hypoxia"/>
    <property type="evidence" value="ECO:0007669"/>
    <property type="project" value="TreeGrafter"/>
</dbReference>
<dbReference type="AlphaFoldDB" id="A0A0W0U2U0"/>
<feature type="domain" description="Fe2OG dioxygenase" evidence="7">
    <location>
        <begin position="91"/>
        <end position="196"/>
    </location>
</feature>
<dbReference type="PANTHER" id="PTHR12907:SF26">
    <property type="entry name" value="HIF PROLYL HYDROXYLASE, ISOFORM C"/>
    <property type="match status" value="1"/>
</dbReference>
<dbReference type="Gene3D" id="2.60.120.620">
    <property type="entry name" value="q2cbj1_9rhob like domain"/>
    <property type="match status" value="1"/>
</dbReference>
<sequence length="203" mass="23420">MIITEQLEDEICTQGFHIIDNFLPLEDYQALRAIADEMHTKGQFKSAKIGRQLGAGHHSAIRNDQICWLDEESANQSIKAYFHKINLLADRLNQTLFLGLVDFETHFAIYQPGAFYKKHVDQFATTKERRISCVYYLNTDWQESFAGELKLYGLDDQLITSVLPCGNRFVCFNSELPHEVCPTRQTRYSITGWMKTRSMALVT</sequence>
<evidence type="ECO:0000313" key="9">
    <source>
        <dbReference type="EMBL" id="SPX59889.1"/>
    </source>
</evidence>
<dbReference type="EMBL" id="UASS01000004">
    <property type="protein sequence ID" value="SPX59889.1"/>
    <property type="molecule type" value="Genomic_DNA"/>
</dbReference>
<evidence type="ECO:0000256" key="5">
    <source>
        <dbReference type="ARBA" id="ARBA00023002"/>
    </source>
</evidence>
<dbReference type="PROSITE" id="PS51471">
    <property type="entry name" value="FE2OG_OXY"/>
    <property type="match status" value="1"/>
</dbReference>
<keyword evidence="6" id="KW-0408">Iron</keyword>
<keyword evidence="3" id="KW-0847">Vitamin C</keyword>
<reference evidence="9 11" key="2">
    <citation type="submission" date="2018-06" db="EMBL/GenBank/DDBJ databases">
        <authorList>
            <consortium name="Pathogen Informatics"/>
            <person name="Doyle S."/>
        </authorList>
    </citation>
    <scope>NUCLEOTIDE SEQUENCE [LARGE SCALE GENOMIC DNA]</scope>
    <source>
        <strain evidence="9 11">NCTC12022</strain>
    </source>
</reference>
<evidence type="ECO:0000256" key="2">
    <source>
        <dbReference type="ARBA" id="ARBA00022723"/>
    </source>
</evidence>
<reference evidence="8 10" key="1">
    <citation type="submission" date="2015-11" db="EMBL/GenBank/DDBJ databases">
        <title>Genomic analysis of 38 Legionella species identifies large and diverse effector repertoires.</title>
        <authorList>
            <person name="Burstein D."/>
            <person name="Amaro F."/>
            <person name="Zusman T."/>
            <person name="Lifshitz Z."/>
            <person name="Cohen O."/>
            <person name="Gilbert J.A."/>
            <person name="Pupko T."/>
            <person name="Shuman H.A."/>
            <person name="Segal G."/>
        </authorList>
    </citation>
    <scope>NUCLEOTIDE SEQUENCE [LARGE SCALE GENOMIC DNA]</scope>
    <source>
        <strain evidence="8 10">WO-44C</strain>
    </source>
</reference>
<evidence type="ECO:0000313" key="8">
    <source>
        <dbReference type="EMBL" id="KTD02028.1"/>
    </source>
</evidence>
<protein>
    <submittedName>
        <fullName evidence="8">2OG-Fe(II) oxygenase</fullName>
    </submittedName>
</protein>
<dbReference type="GO" id="GO:0031418">
    <property type="term" value="F:L-ascorbic acid binding"/>
    <property type="evidence" value="ECO:0007669"/>
    <property type="project" value="UniProtKB-KW"/>
</dbReference>
<dbReference type="InterPro" id="IPR044862">
    <property type="entry name" value="Pro_4_hyd_alph_FE2OG_OXY"/>
</dbReference>
<keyword evidence="4" id="KW-0223">Dioxygenase</keyword>
<dbReference type="InterPro" id="IPR051559">
    <property type="entry name" value="HIF_prolyl_hydroxylases"/>
</dbReference>
<name>A0A0W0U2U0_9GAMM</name>
<evidence type="ECO:0000313" key="11">
    <source>
        <dbReference type="Proteomes" id="UP000251942"/>
    </source>
</evidence>
<dbReference type="STRING" id="453.Lfee_0873"/>
<dbReference type="Proteomes" id="UP000251942">
    <property type="component" value="Unassembled WGS sequence"/>
</dbReference>
<gene>
    <name evidence="8" type="ORF">Lfee_0873</name>
    <name evidence="9" type="ORF">NCTC12022_00600</name>
</gene>
<dbReference type="InterPro" id="IPR005123">
    <property type="entry name" value="Oxoglu/Fe-dep_dioxygenase_dom"/>
</dbReference>
<dbReference type="Pfam" id="PF13640">
    <property type="entry name" value="2OG-FeII_Oxy_3"/>
    <property type="match status" value="1"/>
</dbReference>
<dbReference type="PANTHER" id="PTHR12907">
    <property type="entry name" value="EGL NINE HOMOLOG-RELATED"/>
    <property type="match status" value="1"/>
</dbReference>
<dbReference type="SMART" id="SM00702">
    <property type="entry name" value="P4Hc"/>
    <property type="match status" value="1"/>
</dbReference>
<dbReference type="InterPro" id="IPR006620">
    <property type="entry name" value="Pro_4_hyd_alph"/>
</dbReference>
<dbReference type="Proteomes" id="UP000054698">
    <property type="component" value="Unassembled WGS sequence"/>
</dbReference>
<accession>A0A0W0U2U0</accession>
<organism evidence="8 10">
    <name type="scientific">Legionella feeleii</name>
    <dbReference type="NCBI Taxonomy" id="453"/>
    <lineage>
        <taxon>Bacteria</taxon>
        <taxon>Pseudomonadati</taxon>
        <taxon>Pseudomonadota</taxon>
        <taxon>Gammaproteobacteria</taxon>
        <taxon>Legionellales</taxon>
        <taxon>Legionellaceae</taxon>
        <taxon>Legionella</taxon>
    </lineage>
</organism>
<evidence type="ECO:0000256" key="4">
    <source>
        <dbReference type="ARBA" id="ARBA00022964"/>
    </source>
</evidence>
<evidence type="ECO:0000259" key="7">
    <source>
        <dbReference type="PROSITE" id="PS51471"/>
    </source>
</evidence>
<comment type="cofactor">
    <cofactor evidence="1">
        <name>L-ascorbate</name>
        <dbReference type="ChEBI" id="CHEBI:38290"/>
    </cofactor>
</comment>
<dbReference type="EMBL" id="LNYB01000026">
    <property type="protein sequence ID" value="KTD02028.1"/>
    <property type="molecule type" value="Genomic_DNA"/>
</dbReference>
<evidence type="ECO:0000256" key="3">
    <source>
        <dbReference type="ARBA" id="ARBA00022896"/>
    </source>
</evidence>
<dbReference type="GO" id="GO:0008198">
    <property type="term" value="F:ferrous iron binding"/>
    <property type="evidence" value="ECO:0007669"/>
    <property type="project" value="TreeGrafter"/>
</dbReference>
<dbReference type="RefSeq" id="WP_058444265.1">
    <property type="nucleotide sequence ID" value="NZ_CAAAHT010000038.1"/>
</dbReference>
<dbReference type="GO" id="GO:0031543">
    <property type="term" value="F:peptidyl-proline dioxygenase activity"/>
    <property type="evidence" value="ECO:0007669"/>
    <property type="project" value="TreeGrafter"/>
</dbReference>
<evidence type="ECO:0000313" key="10">
    <source>
        <dbReference type="Proteomes" id="UP000054698"/>
    </source>
</evidence>
<dbReference type="PATRIC" id="fig|453.4.peg.943"/>
<keyword evidence="2" id="KW-0479">Metal-binding</keyword>
<evidence type="ECO:0000256" key="6">
    <source>
        <dbReference type="ARBA" id="ARBA00023004"/>
    </source>
</evidence>
<keyword evidence="10" id="KW-1185">Reference proteome</keyword>
<proteinExistence type="predicted"/>
<keyword evidence="5" id="KW-0560">Oxidoreductase</keyword>
<evidence type="ECO:0000256" key="1">
    <source>
        <dbReference type="ARBA" id="ARBA00001961"/>
    </source>
</evidence>